<comment type="subcellular location">
    <subcellularLocation>
        <location evidence="1 7">Nucleus</location>
    </subcellularLocation>
</comment>
<evidence type="ECO:0000256" key="8">
    <source>
        <dbReference type="SAM" id="MobiDB-lite"/>
    </source>
</evidence>
<dbReference type="InterPro" id="IPR021715">
    <property type="entry name" value="Slu7_dom"/>
</dbReference>
<gene>
    <name evidence="10" type="ORF">g.50332</name>
</gene>
<reference evidence="10" key="1">
    <citation type="submission" date="2015-08" db="EMBL/GenBank/DDBJ databases">
        <authorList>
            <person name="Babu N.S."/>
            <person name="Beckwith C.J."/>
            <person name="Beseler K.G."/>
            <person name="Brison A."/>
            <person name="Carone J.V."/>
            <person name="Caskin T.P."/>
            <person name="Diamond M."/>
            <person name="Durham M.E."/>
            <person name="Foxe J.M."/>
            <person name="Go M."/>
            <person name="Henderson B.A."/>
            <person name="Jones I.B."/>
            <person name="McGettigan J.A."/>
            <person name="Micheletti S.J."/>
            <person name="Nasrallah M.E."/>
            <person name="Ortiz D."/>
            <person name="Piller C.R."/>
            <person name="Privatt S.R."/>
            <person name="Schneider S.L."/>
            <person name="Sharp S."/>
            <person name="Smith T.C."/>
            <person name="Stanton J.D."/>
            <person name="Ullery H.E."/>
            <person name="Wilson R.J."/>
            <person name="Serrano M.G."/>
            <person name="Buck G."/>
            <person name="Lee V."/>
            <person name="Wang Y."/>
            <person name="Carvalho R."/>
            <person name="Voegtly L."/>
            <person name="Shi R."/>
            <person name="Duckworth R."/>
            <person name="Johnson A."/>
            <person name="Loviza R."/>
            <person name="Walstead R."/>
            <person name="Shah Z."/>
            <person name="Kiflezghi M."/>
            <person name="Wade K."/>
            <person name="Ball S.L."/>
            <person name="Bradley K.W."/>
            <person name="Asai D.J."/>
            <person name="Bowman C.A."/>
            <person name="Russell D.A."/>
            <person name="Pope W.H."/>
            <person name="Jacobs-Sera D."/>
            <person name="Hendrix R.W."/>
            <person name="Hatfull G.F."/>
        </authorList>
    </citation>
    <scope>NUCLEOTIDE SEQUENCE</scope>
</reference>
<evidence type="ECO:0000256" key="3">
    <source>
        <dbReference type="ARBA" id="ARBA00022664"/>
    </source>
</evidence>
<dbReference type="GO" id="GO:0030628">
    <property type="term" value="F:pre-mRNA 3'-splice site binding"/>
    <property type="evidence" value="ECO:0007669"/>
    <property type="project" value="UniProtKB-UniRule"/>
</dbReference>
<feature type="compositionally biased region" description="Low complexity" evidence="8">
    <location>
        <begin position="530"/>
        <end position="541"/>
    </location>
</feature>
<dbReference type="GO" id="GO:0000398">
    <property type="term" value="P:mRNA splicing, via spliceosome"/>
    <property type="evidence" value="ECO:0007669"/>
    <property type="project" value="UniProtKB-UniRule"/>
</dbReference>
<comment type="similarity">
    <text evidence="2 7">Belongs to the SLU7 family.</text>
</comment>
<dbReference type="AlphaFoldDB" id="A0A1D2AGL0"/>
<evidence type="ECO:0000256" key="1">
    <source>
        <dbReference type="ARBA" id="ARBA00004123"/>
    </source>
</evidence>
<evidence type="ECO:0000256" key="4">
    <source>
        <dbReference type="ARBA" id="ARBA00022728"/>
    </source>
</evidence>
<dbReference type="Pfam" id="PF11708">
    <property type="entry name" value="Slu7"/>
    <property type="match status" value="1"/>
</dbReference>
<keyword evidence="4 7" id="KW-0747">Spliceosome</keyword>
<dbReference type="EMBL" id="GDKF01000290">
    <property type="protein sequence ID" value="JAT78332.1"/>
    <property type="molecule type" value="Transcribed_RNA"/>
</dbReference>
<feature type="region of interest" description="Disordered" evidence="8">
    <location>
        <begin position="1"/>
        <end position="39"/>
    </location>
</feature>
<feature type="region of interest" description="Disordered" evidence="8">
    <location>
        <begin position="527"/>
        <end position="547"/>
    </location>
</feature>
<comment type="function">
    <text evidence="7">Involved in pre-mRNA splicing.</text>
</comment>
<sequence length="547" mass="60922">MASAGGKMLSAEERRRQKELEEARKAGLAAPEVDEEGNAINPHIPQFMASAPWYLNNDRPSLKHQKNWKEGVTDTKVWYDRGAKVFQATKYRKGACENCGSMAHKTKDCLERPRTKGARWTGKSIAADEKVQDIQLAGFDAKRDRWNGYSNDEWVKEAERFEKVAELRAEIRRKELIDQTDGDEELAVDADLEEEEDKVDETDNAGFAKVEKAVRTVGGGSTGTVRNLRIREDTAKYLLNLDLDSAYYDPKSRSMRQDPNPDKDPSQKTFAGDNFVRQSGAVAGFSSLNAFSVTAYERGQDVHLQATPSQAEAAFQQFRTRKEALGQSSKADMLAKYGNAAAPLTEDVAALRGSEAYVEYDASGRLLRGHEVVALSKYEEDIHPGNHTSVWGSYWKDGQWGYACCHQFVKNSYCTGKVGETAAMEAAEQLHRNMQNKVQELEAREPTSRPEGTQPNQMALWGTETEEGVQLDDAKLKAAIQKQERLEREALEQDGRKRGYNSLSAGGLEVTAEDMEAYRLKRARDDDPLAAITKAKAGPAADGYDLV</sequence>
<dbReference type="GO" id="GO:0005681">
    <property type="term" value="C:spliceosomal complex"/>
    <property type="evidence" value="ECO:0007669"/>
    <property type="project" value="UniProtKB-UniRule"/>
</dbReference>
<proteinExistence type="inferred from homology"/>
<keyword evidence="3 7" id="KW-0507">mRNA processing</keyword>
<evidence type="ECO:0000313" key="10">
    <source>
        <dbReference type="EMBL" id="JAT78332.1"/>
    </source>
</evidence>
<comment type="subunit">
    <text evidence="7">Associated with the spliceosome.</text>
</comment>
<accession>A0A1D2AGL0</accession>
<evidence type="ECO:0000256" key="7">
    <source>
        <dbReference type="RuleBase" id="RU367071"/>
    </source>
</evidence>
<protein>
    <recommendedName>
        <fullName evidence="7">Pre-mRNA-splicing factor SLU7</fullName>
    </recommendedName>
</protein>
<dbReference type="PANTHER" id="PTHR12942">
    <property type="entry name" value="STEP II SPLICING FACTOR SLU7"/>
    <property type="match status" value="1"/>
</dbReference>
<dbReference type="PANTHER" id="PTHR12942:SF2">
    <property type="entry name" value="PRE-MRNA-SPLICING FACTOR SLU7"/>
    <property type="match status" value="1"/>
</dbReference>
<evidence type="ECO:0000256" key="6">
    <source>
        <dbReference type="ARBA" id="ARBA00023242"/>
    </source>
</evidence>
<name>A0A1D2AGL0_AUXPR</name>
<evidence type="ECO:0000256" key="2">
    <source>
        <dbReference type="ARBA" id="ARBA00007203"/>
    </source>
</evidence>
<feature type="region of interest" description="Disordered" evidence="8">
    <location>
        <begin position="249"/>
        <end position="269"/>
    </location>
</feature>
<evidence type="ECO:0000256" key="5">
    <source>
        <dbReference type="ARBA" id="ARBA00023187"/>
    </source>
</evidence>
<feature type="domain" description="Pre-mRNA-splicing factor SLU7" evidence="9">
    <location>
        <begin position="138"/>
        <end position="393"/>
    </location>
</feature>
<keyword evidence="6 7" id="KW-0539">Nucleus</keyword>
<feature type="compositionally biased region" description="Basic and acidic residues" evidence="8">
    <location>
        <begin position="250"/>
        <end position="266"/>
    </location>
</feature>
<organism evidence="10">
    <name type="scientific">Auxenochlorella protothecoides</name>
    <name type="common">Green microalga</name>
    <name type="synonym">Chlorella protothecoides</name>
    <dbReference type="NCBI Taxonomy" id="3075"/>
    <lineage>
        <taxon>Eukaryota</taxon>
        <taxon>Viridiplantae</taxon>
        <taxon>Chlorophyta</taxon>
        <taxon>core chlorophytes</taxon>
        <taxon>Trebouxiophyceae</taxon>
        <taxon>Chlorellales</taxon>
        <taxon>Chlorellaceae</taxon>
        <taxon>Auxenochlorella</taxon>
    </lineage>
</organism>
<keyword evidence="5 7" id="KW-0508">mRNA splicing</keyword>
<evidence type="ECO:0000259" key="9">
    <source>
        <dbReference type="Pfam" id="PF11708"/>
    </source>
</evidence>
<feature type="compositionally biased region" description="Basic and acidic residues" evidence="8">
    <location>
        <begin position="10"/>
        <end position="25"/>
    </location>
</feature>
<dbReference type="InterPro" id="IPR039974">
    <property type="entry name" value="Splicing_factor_SLU7"/>
</dbReference>